<evidence type="ECO:0000256" key="10">
    <source>
        <dbReference type="SAM" id="MobiDB-lite"/>
    </source>
</evidence>
<evidence type="ECO:0000256" key="8">
    <source>
        <dbReference type="PROSITE-ProRule" id="PRU00282"/>
    </source>
</evidence>
<dbReference type="EMBL" id="MU150237">
    <property type="protein sequence ID" value="KAF9467459.1"/>
    <property type="molecule type" value="Genomic_DNA"/>
</dbReference>
<sequence>MTSVAAAQPTPSGSKTLPGAEEENRQVQPVKKPQTGMFLTPEITSYFIAGGCAGAASRTVVSPLERLKIIQQVQPRTSNGQYKGVWRSLGRMWSEEGFRGFMRGNGINCLRIVPYSAVQFTTYEQLKKFFTKHGSKELDTPKRLASGALAGITSVCSTYPLDLVRSRLSIATATVALSAATQHTPPPPAPSTTTTTTRLAQGSIPKHAAALFHSTAATAQQYTKADLTIWGMTGKIMREEGGVRALYRGLVTTAMGVAPYVGINFAAYEFLRGIITPPGKSSIARKLSCGAMAGTISQTLTYPFDVLRRKMQVTGMKDGAVKYSGALDALRSILQSEGVGGLYRGLWPNLLKVAPSIATSFFTYELVKEFLVPT</sequence>
<dbReference type="GO" id="GO:0055085">
    <property type="term" value="P:transmembrane transport"/>
    <property type="evidence" value="ECO:0007669"/>
    <property type="project" value="InterPro"/>
</dbReference>
<evidence type="ECO:0000256" key="6">
    <source>
        <dbReference type="ARBA" id="ARBA00023128"/>
    </source>
</evidence>
<evidence type="ECO:0000256" key="9">
    <source>
        <dbReference type="RuleBase" id="RU000488"/>
    </source>
</evidence>
<dbReference type="InterPro" id="IPR002067">
    <property type="entry name" value="MCP"/>
</dbReference>
<keyword evidence="3 8" id="KW-0812">Transmembrane</keyword>
<evidence type="ECO:0000256" key="2">
    <source>
        <dbReference type="ARBA" id="ARBA00022448"/>
    </source>
</evidence>
<comment type="similarity">
    <text evidence="9">Belongs to the mitochondrial carrier (TC 2.A.29) family.</text>
</comment>
<dbReference type="OrthoDB" id="270584at2759"/>
<organism evidence="11 12">
    <name type="scientific">Collybia nuda</name>
    <dbReference type="NCBI Taxonomy" id="64659"/>
    <lineage>
        <taxon>Eukaryota</taxon>
        <taxon>Fungi</taxon>
        <taxon>Dikarya</taxon>
        <taxon>Basidiomycota</taxon>
        <taxon>Agaricomycotina</taxon>
        <taxon>Agaricomycetes</taxon>
        <taxon>Agaricomycetidae</taxon>
        <taxon>Agaricales</taxon>
        <taxon>Tricholomatineae</taxon>
        <taxon>Clitocybaceae</taxon>
        <taxon>Collybia</taxon>
    </lineage>
</organism>
<evidence type="ECO:0000256" key="4">
    <source>
        <dbReference type="ARBA" id="ARBA00022737"/>
    </source>
</evidence>
<keyword evidence="7 8" id="KW-0472">Membrane</keyword>
<name>A0A9P5YF14_9AGAR</name>
<evidence type="ECO:0000256" key="5">
    <source>
        <dbReference type="ARBA" id="ARBA00022989"/>
    </source>
</evidence>
<dbReference type="AlphaFoldDB" id="A0A9P5YF14"/>
<dbReference type="InterPro" id="IPR018108">
    <property type="entry name" value="MCP_transmembrane"/>
</dbReference>
<dbReference type="InterPro" id="IPR023395">
    <property type="entry name" value="MCP_dom_sf"/>
</dbReference>
<dbReference type="GO" id="GO:0031966">
    <property type="term" value="C:mitochondrial membrane"/>
    <property type="evidence" value="ECO:0007669"/>
    <property type="project" value="UniProtKB-SubCell"/>
</dbReference>
<dbReference type="PRINTS" id="PR00926">
    <property type="entry name" value="MITOCARRIER"/>
</dbReference>
<feature type="repeat" description="Solcar" evidence="8">
    <location>
        <begin position="138"/>
        <end position="274"/>
    </location>
</feature>
<feature type="repeat" description="Solcar" evidence="8">
    <location>
        <begin position="41"/>
        <end position="129"/>
    </location>
</feature>
<dbReference type="Proteomes" id="UP000807353">
    <property type="component" value="Unassembled WGS sequence"/>
</dbReference>
<feature type="region of interest" description="Disordered" evidence="10">
    <location>
        <begin position="1"/>
        <end position="32"/>
    </location>
</feature>
<feature type="compositionally biased region" description="Polar residues" evidence="10">
    <location>
        <begin position="1"/>
        <end position="15"/>
    </location>
</feature>
<dbReference type="Gene3D" id="1.50.40.10">
    <property type="entry name" value="Mitochondrial carrier domain"/>
    <property type="match status" value="1"/>
</dbReference>
<accession>A0A9P5YF14</accession>
<reference evidence="11" key="1">
    <citation type="submission" date="2020-11" db="EMBL/GenBank/DDBJ databases">
        <authorList>
            <consortium name="DOE Joint Genome Institute"/>
            <person name="Ahrendt S."/>
            <person name="Riley R."/>
            <person name="Andreopoulos W."/>
            <person name="Labutti K."/>
            <person name="Pangilinan J."/>
            <person name="Ruiz-Duenas F.J."/>
            <person name="Barrasa J.M."/>
            <person name="Sanchez-Garcia M."/>
            <person name="Camarero S."/>
            <person name="Miyauchi S."/>
            <person name="Serrano A."/>
            <person name="Linde D."/>
            <person name="Babiker R."/>
            <person name="Drula E."/>
            <person name="Ayuso-Fernandez I."/>
            <person name="Pacheco R."/>
            <person name="Padilla G."/>
            <person name="Ferreira P."/>
            <person name="Barriuso J."/>
            <person name="Kellner H."/>
            <person name="Castanera R."/>
            <person name="Alfaro M."/>
            <person name="Ramirez L."/>
            <person name="Pisabarro A.G."/>
            <person name="Kuo A."/>
            <person name="Tritt A."/>
            <person name="Lipzen A."/>
            <person name="He G."/>
            <person name="Yan M."/>
            <person name="Ng V."/>
            <person name="Cullen D."/>
            <person name="Martin F."/>
            <person name="Rosso M.-N."/>
            <person name="Henrissat B."/>
            <person name="Hibbett D."/>
            <person name="Martinez A.T."/>
            <person name="Grigoriev I.V."/>
        </authorList>
    </citation>
    <scope>NUCLEOTIDE SEQUENCE</scope>
    <source>
        <strain evidence="11">CBS 247.69</strain>
    </source>
</reference>
<keyword evidence="6" id="KW-0496">Mitochondrion</keyword>
<dbReference type="PROSITE" id="PS50920">
    <property type="entry name" value="SOLCAR"/>
    <property type="match status" value="3"/>
</dbReference>
<evidence type="ECO:0000256" key="3">
    <source>
        <dbReference type="ARBA" id="ARBA00022692"/>
    </source>
</evidence>
<evidence type="ECO:0000256" key="7">
    <source>
        <dbReference type="ARBA" id="ARBA00023136"/>
    </source>
</evidence>
<evidence type="ECO:0000313" key="11">
    <source>
        <dbReference type="EMBL" id="KAF9467459.1"/>
    </source>
</evidence>
<keyword evidence="4" id="KW-0677">Repeat</keyword>
<gene>
    <name evidence="11" type="ORF">BDZ94DRAFT_1287818</name>
</gene>
<dbReference type="PANTHER" id="PTHR24089">
    <property type="entry name" value="SOLUTE CARRIER FAMILY 25"/>
    <property type="match status" value="1"/>
</dbReference>
<proteinExistence type="inferred from homology"/>
<keyword evidence="5" id="KW-1133">Transmembrane helix</keyword>
<protein>
    <submittedName>
        <fullName evidence="11">Mitochondrial carrier domain-containing protein</fullName>
    </submittedName>
</protein>
<keyword evidence="2 9" id="KW-0813">Transport</keyword>
<dbReference type="SUPFAM" id="SSF103506">
    <property type="entry name" value="Mitochondrial carrier"/>
    <property type="match status" value="1"/>
</dbReference>
<dbReference type="Pfam" id="PF00153">
    <property type="entry name" value="Mito_carr"/>
    <property type="match status" value="4"/>
</dbReference>
<feature type="repeat" description="Solcar" evidence="8">
    <location>
        <begin position="281"/>
        <end position="370"/>
    </location>
</feature>
<keyword evidence="12" id="KW-1185">Reference proteome</keyword>
<comment type="subcellular location">
    <subcellularLocation>
        <location evidence="1">Mitochondrion membrane</location>
        <topology evidence="1">Multi-pass membrane protein</topology>
    </subcellularLocation>
</comment>
<evidence type="ECO:0000313" key="12">
    <source>
        <dbReference type="Proteomes" id="UP000807353"/>
    </source>
</evidence>
<comment type="caution">
    <text evidence="11">The sequence shown here is derived from an EMBL/GenBank/DDBJ whole genome shotgun (WGS) entry which is preliminary data.</text>
</comment>
<evidence type="ECO:0000256" key="1">
    <source>
        <dbReference type="ARBA" id="ARBA00004225"/>
    </source>
</evidence>